<evidence type="ECO:0000313" key="1">
    <source>
        <dbReference type="EMBL" id="AYG02358.1"/>
    </source>
</evidence>
<proteinExistence type="predicted"/>
<organism evidence="1 2">
    <name type="scientific">Gryllotalpicola protaetiae</name>
    <dbReference type="NCBI Taxonomy" id="2419771"/>
    <lineage>
        <taxon>Bacteria</taxon>
        <taxon>Bacillati</taxon>
        <taxon>Actinomycetota</taxon>
        <taxon>Actinomycetes</taxon>
        <taxon>Micrococcales</taxon>
        <taxon>Microbacteriaceae</taxon>
        <taxon>Gryllotalpicola</taxon>
    </lineage>
</organism>
<dbReference type="RefSeq" id="WP_120787892.1">
    <property type="nucleotide sequence ID" value="NZ_CP032624.1"/>
</dbReference>
<dbReference type="EMBL" id="CP032624">
    <property type="protein sequence ID" value="AYG02358.1"/>
    <property type="molecule type" value="Genomic_DNA"/>
</dbReference>
<dbReference type="Proteomes" id="UP000275069">
    <property type="component" value="Chromosome"/>
</dbReference>
<name>A0A387BI47_9MICO</name>
<dbReference type="OrthoDB" id="4943146at2"/>
<keyword evidence="2" id="KW-1185">Reference proteome</keyword>
<evidence type="ECO:0000313" key="2">
    <source>
        <dbReference type="Proteomes" id="UP000275069"/>
    </source>
</evidence>
<dbReference type="AlphaFoldDB" id="A0A387BI47"/>
<reference evidence="1 2" key="1">
    <citation type="submission" date="2018-09" db="EMBL/GenBank/DDBJ databases">
        <title>Genome sequencing of strain 2DFW10M-5.</title>
        <authorList>
            <person name="Heo J."/>
            <person name="Kim S.-J."/>
            <person name="Kwon S.-W."/>
        </authorList>
    </citation>
    <scope>NUCLEOTIDE SEQUENCE [LARGE SCALE GENOMIC DNA]</scope>
    <source>
        <strain evidence="1 2">2DFW10M-5</strain>
    </source>
</reference>
<accession>A0A387BI47</accession>
<gene>
    <name evidence="1" type="ORF">D7I44_01630</name>
</gene>
<dbReference type="KEGG" id="gry:D7I44_01630"/>
<sequence>MTEELDVDKSARDPDKAVEIALQPAPISLSTDEINAKADPVKPANGRDGIAVHAWVHFATSQGPRSVRLRCMVTAYNSRAVQVEGRIGIYPWRAWLWANAVTRVGSPK</sequence>
<protein>
    <submittedName>
        <fullName evidence="1">Uncharacterized protein</fullName>
    </submittedName>
</protein>